<protein>
    <submittedName>
        <fullName evidence="1">Uncharacterized protein</fullName>
    </submittedName>
</protein>
<proteinExistence type="predicted"/>
<organism evidence="1 2">
    <name type="scientific">Pistacia integerrima</name>
    <dbReference type="NCBI Taxonomy" id="434235"/>
    <lineage>
        <taxon>Eukaryota</taxon>
        <taxon>Viridiplantae</taxon>
        <taxon>Streptophyta</taxon>
        <taxon>Embryophyta</taxon>
        <taxon>Tracheophyta</taxon>
        <taxon>Spermatophyta</taxon>
        <taxon>Magnoliopsida</taxon>
        <taxon>eudicotyledons</taxon>
        <taxon>Gunneridae</taxon>
        <taxon>Pentapetalae</taxon>
        <taxon>rosids</taxon>
        <taxon>malvids</taxon>
        <taxon>Sapindales</taxon>
        <taxon>Anacardiaceae</taxon>
        <taxon>Pistacia</taxon>
    </lineage>
</organism>
<keyword evidence="2" id="KW-1185">Reference proteome</keyword>
<gene>
    <name evidence="1" type="ORF">Pint_00735</name>
</gene>
<name>A0ACC0ZM62_9ROSI</name>
<dbReference type="Proteomes" id="UP001163603">
    <property type="component" value="Chromosome 1"/>
</dbReference>
<comment type="caution">
    <text evidence="1">The sequence shown here is derived from an EMBL/GenBank/DDBJ whole genome shotgun (WGS) entry which is preliminary data.</text>
</comment>
<sequence length="8" mass="970">MMTMKNQS</sequence>
<evidence type="ECO:0000313" key="2">
    <source>
        <dbReference type="Proteomes" id="UP001163603"/>
    </source>
</evidence>
<reference evidence="2" key="1">
    <citation type="journal article" date="2023" name="G3 (Bethesda)">
        <title>Genome assembly and association tests identify interacting loci associated with vigor, precocity, and sex in interspecific pistachio rootstocks.</title>
        <authorList>
            <person name="Palmer W."/>
            <person name="Jacygrad E."/>
            <person name="Sagayaradj S."/>
            <person name="Cavanaugh K."/>
            <person name="Han R."/>
            <person name="Bertier L."/>
            <person name="Beede B."/>
            <person name="Kafkas S."/>
            <person name="Golino D."/>
            <person name="Preece J."/>
            <person name="Michelmore R."/>
        </authorList>
    </citation>
    <scope>NUCLEOTIDE SEQUENCE [LARGE SCALE GENOMIC DNA]</scope>
</reference>
<accession>A0ACC0ZM62</accession>
<dbReference type="EMBL" id="CM047736">
    <property type="protein sequence ID" value="KAJ0052939.1"/>
    <property type="molecule type" value="Genomic_DNA"/>
</dbReference>
<evidence type="ECO:0000313" key="1">
    <source>
        <dbReference type="EMBL" id="KAJ0052939.1"/>
    </source>
</evidence>